<dbReference type="EMBL" id="KK852498">
    <property type="protein sequence ID" value="KDR22700.1"/>
    <property type="molecule type" value="Genomic_DNA"/>
</dbReference>
<dbReference type="SUPFAM" id="SSF81324">
    <property type="entry name" value="Voltage-gated potassium channels"/>
    <property type="match status" value="2"/>
</dbReference>
<keyword evidence="5 8" id="KW-0406">Ion transport</keyword>
<dbReference type="InterPro" id="IPR013099">
    <property type="entry name" value="K_chnl_dom"/>
</dbReference>
<evidence type="ECO:0000256" key="10">
    <source>
        <dbReference type="SAM" id="Phobius"/>
    </source>
</evidence>
<feature type="compositionally biased region" description="Basic and acidic residues" evidence="9">
    <location>
        <begin position="190"/>
        <end position="203"/>
    </location>
</feature>
<feature type="region of interest" description="Disordered" evidence="9">
    <location>
        <begin position="19"/>
        <end position="203"/>
    </location>
</feature>
<dbReference type="OrthoDB" id="297496at2759"/>
<evidence type="ECO:0000259" key="11">
    <source>
        <dbReference type="Pfam" id="PF07885"/>
    </source>
</evidence>
<dbReference type="GO" id="GO:0022841">
    <property type="term" value="F:potassium ion leak channel activity"/>
    <property type="evidence" value="ECO:0007669"/>
    <property type="project" value="TreeGrafter"/>
</dbReference>
<feature type="compositionally biased region" description="Basic residues" evidence="9">
    <location>
        <begin position="25"/>
        <end position="46"/>
    </location>
</feature>
<evidence type="ECO:0000256" key="5">
    <source>
        <dbReference type="ARBA" id="ARBA00023065"/>
    </source>
</evidence>
<evidence type="ECO:0000256" key="3">
    <source>
        <dbReference type="ARBA" id="ARBA00022692"/>
    </source>
</evidence>
<sequence>MADERTIVTDVLATPDQVLAAGGVSKRRRGASSSKRRSPSDHRRRAATPEPPKELSSDPDEGAIMRPQISTTVRRSSTAEKASMTKRSQSSPGEVRLSLSSTFIQGEIGTEPTESAQQKAEISPTKAVPTKRMSTAEKTLLTKRSHSSPGEGRQSLPLSSSATQEPGVIAAPRRKQLSDDSLSALRRRTGKPEDTAVHESVETRTEVVRVEKVEPEYERLPSPAETTKDDVAVQSSSVPTAEVSVKPAREAVWGPFFRETRKEWRNFLNEHSGQWGKIIAQRNRCAGALVVMFVYCGLGGLVFRFTEGAFEAFYKCGVKRVKRDFVDSLWLGSHHLQEQDWKSQARRKLMQLEGELLAAHEAGVTTYSGQRAWSFLNAVVYCLTVVTTIGYGHISPSTTTGRAITIVYAIFGIPMFLILLADFGKLFTRGIKFVWAFVRRVYYTGSCKKVRRTVPVQEVMKGVQLVYDFATFRRPSQMVGQPGGAAPIAHPEDVELQVPLNPNPQQQPNLPVDGLEPPGTPAISTFEVDDEFNLPISVAIVILVIYIFVGAIIYWTWEEWGFFESFYFVFISMSTIGFGDFVPKHPMYMMASIIYLVFGLALTSMCINVVQEKLSDSFRQASAKIGATIGLRVNEEDGTITPLPPVQIEMPEVHGTMTKSRTT</sequence>
<dbReference type="GO" id="GO:0005886">
    <property type="term" value="C:plasma membrane"/>
    <property type="evidence" value="ECO:0007669"/>
    <property type="project" value="TreeGrafter"/>
</dbReference>
<accession>A0A067RQ25</accession>
<evidence type="ECO:0000313" key="12">
    <source>
        <dbReference type="EMBL" id="KDR22700.1"/>
    </source>
</evidence>
<comment type="similarity">
    <text evidence="8">Belongs to the two pore domain potassium channel (TC 1.A.1.8) family.</text>
</comment>
<keyword evidence="6 10" id="KW-0472">Membrane</keyword>
<dbReference type="PANTHER" id="PTHR11003">
    <property type="entry name" value="POTASSIUM CHANNEL, SUBFAMILY K"/>
    <property type="match status" value="1"/>
</dbReference>
<feature type="transmembrane region" description="Helical" evidence="10">
    <location>
        <begin position="285"/>
        <end position="305"/>
    </location>
</feature>
<name>A0A067RQ25_ZOONE</name>
<keyword evidence="3 8" id="KW-0812">Transmembrane</keyword>
<dbReference type="GO" id="GO:0030322">
    <property type="term" value="P:stabilization of membrane potential"/>
    <property type="evidence" value="ECO:0007669"/>
    <property type="project" value="TreeGrafter"/>
</dbReference>
<dbReference type="InParanoid" id="A0A067RQ25"/>
<reference evidence="12 13" key="1">
    <citation type="journal article" date="2014" name="Nat. Commun.">
        <title>Molecular traces of alternative social organization in a termite genome.</title>
        <authorList>
            <person name="Terrapon N."/>
            <person name="Li C."/>
            <person name="Robertson H.M."/>
            <person name="Ji L."/>
            <person name="Meng X."/>
            <person name="Booth W."/>
            <person name="Chen Z."/>
            <person name="Childers C.P."/>
            <person name="Glastad K.M."/>
            <person name="Gokhale K."/>
            <person name="Gowin J."/>
            <person name="Gronenberg W."/>
            <person name="Hermansen R.A."/>
            <person name="Hu H."/>
            <person name="Hunt B.G."/>
            <person name="Huylmans A.K."/>
            <person name="Khalil S.M."/>
            <person name="Mitchell R.D."/>
            <person name="Munoz-Torres M.C."/>
            <person name="Mustard J.A."/>
            <person name="Pan H."/>
            <person name="Reese J.T."/>
            <person name="Scharf M.E."/>
            <person name="Sun F."/>
            <person name="Vogel H."/>
            <person name="Xiao J."/>
            <person name="Yang W."/>
            <person name="Yang Z."/>
            <person name="Yang Z."/>
            <person name="Zhou J."/>
            <person name="Zhu J."/>
            <person name="Brent C.S."/>
            <person name="Elsik C.G."/>
            <person name="Goodisman M.A."/>
            <person name="Liberles D.A."/>
            <person name="Roe R.M."/>
            <person name="Vargo E.L."/>
            <person name="Vilcinskas A."/>
            <person name="Wang J."/>
            <person name="Bornberg-Bauer E."/>
            <person name="Korb J."/>
            <person name="Zhang G."/>
            <person name="Liebig J."/>
        </authorList>
    </citation>
    <scope>NUCLEOTIDE SEQUENCE [LARGE SCALE GENOMIC DNA]</scope>
    <source>
        <tissue evidence="12">Whole organism</tissue>
    </source>
</reference>
<proteinExistence type="inferred from homology"/>
<feature type="domain" description="Potassium channel" evidence="11">
    <location>
        <begin position="370"/>
        <end position="428"/>
    </location>
</feature>
<keyword evidence="7 8" id="KW-0407">Ion channel</keyword>
<comment type="subcellular location">
    <subcellularLocation>
        <location evidence="1">Membrane</location>
        <topology evidence="1">Multi-pass membrane protein</topology>
    </subcellularLocation>
</comment>
<dbReference type="PRINTS" id="PR01333">
    <property type="entry name" value="2POREKCHANEL"/>
</dbReference>
<dbReference type="FunCoup" id="A0A067RQ25">
    <property type="interactions" value="37"/>
</dbReference>
<feature type="transmembrane region" description="Helical" evidence="10">
    <location>
        <begin position="372"/>
        <end position="391"/>
    </location>
</feature>
<feature type="transmembrane region" description="Helical" evidence="10">
    <location>
        <begin position="403"/>
        <end position="421"/>
    </location>
</feature>
<keyword evidence="4 10" id="KW-1133">Transmembrane helix</keyword>
<evidence type="ECO:0000256" key="7">
    <source>
        <dbReference type="ARBA" id="ARBA00023303"/>
    </source>
</evidence>
<dbReference type="Proteomes" id="UP000027135">
    <property type="component" value="Unassembled WGS sequence"/>
</dbReference>
<keyword evidence="2 8" id="KW-0813">Transport</keyword>
<evidence type="ECO:0000256" key="4">
    <source>
        <dbReference type="ARBA" id="ARBA00022989"/>
    </source>
</evidence>
<protein>
    <submittedName>
        <fullName evidence="12">TWiK family of potassium channels protein 18</fullName>
    </submittedName>
</protein>
<keyword evidence="13" id="KW-1185">Reference proteome</keyword>
<dbReference type="eggNOG" id="KOG1418">
    <property type="taxonomic scope" value="Eukaryota"/>
</dbReference>
<dbReference type="PANTHER" id="PTHR11003:SF335">
    <property type="entry name" value="POTASSIUM CHANNEL DOMAIN-CONTAINING PROTEIN"/>
    <property type="match status" value="1"/>
</dbReference>
<evidence type="ECO:0000256" key="2">
    <source>
        <dbReference type="ARBA" id="ARBA00022448"/>
    </source>
</evidence>
<evidence type="ECO:0000256" key="9">
    <source>
        <dbReference type="SAM" id="MobiDB-lite"/>
    </source>
</evidence>
<dbReference type="Pfam" id="PF07885">
    <property type="entry name" value="Ion_trans_2"/>
    <property type="match status" value="2"/>
</dbReference>
<evidence type="ECO:0000256" key="8">
    <source>
        <dbReference type="RuleBase" id="RU003857"/>
    </source>
</evidence>
<feature type="compositionally biased region" description="Polar residues" evidence="9">
    <location>
        <begin position="68"/>
        <end position="104"/>
    </location>
</feature>
<dbReference type="InterPro" id="IPR003280">
    <property type="entry name" value="2pore_dom_K_chnl"/>
</dbReference>
<feature type="transmembrane region" description="Helical" evidence="10">
    <location>
        <begin position="588"/>
        <end position="610"/>
    </location>
</feature>
<dbReference type="Gene3D" id="1.10.287.70">
    <property type="match status" value="1"/>
</dbReference>
<evidence type="ECO:0000313" key="13">
    <source>
        <dbReference type="Proteomes" id="UP000027135"/>
    </source>
</evidence>
<gene>
    <name evidence="12" type="ORF">L798_12836</name>
</gene>
<feature type="transmembrane region" description="Helical" evidence="10">
    <location>
        <begin position="534"/>
        <end position="555"/>
    </location>
</feature>
<evidence type="ECO:0000256" key="1">
    <source>
        <dbReference type="ARBA" id="ARBA00004141"/>
    </source>
</evidence>
<feature type="domain" description="Potassium channel" evidence="11">
    <location>
        <begin position="542"/>
        <end position="614"/>
    </location>
</feature>
<dbReference type="AlphaFoldDB" id="A0A067RQ25"/>
<organism evidence="12 13">
    <name type="scientific">Zootermopsis nevadensis</name>
    <name type="common">Dampwood termite</name>
    <dbReference type="NCBI Taxonomy" id="136037"/>
    <lineage>
        <taxon>Eukaryota</taxon>
        <taxon>Metazoa</taxon>
        <taxon>Ecdysozoa</taxon>
        <taxon>Arthropoda</taxon>
        <taxon>Hexapoda</taxon>
        <taxon>Insecta</taxon>
        <taxon>Pterygota</taxon>
        <taxon>Neoptera</taxon>
        <taxon>Polyneoptera</taxon>
        <taxon>Dictyoptera</taxon>
        <taxon>Blattodea</taxon>
        <taxon>Blattoidea</taxon>
        <taxon>Termitoidae</taxon>
        <taxon>Termopsidae</taxon>
        <taxon>Zootermopsis</taxon>
    </lineage>
</organism>
<dbReference type="GO" id="GO:0015271">
    <property type="term" value="F:outward rectifier potassium channel activity"/>
    <property type="evidence" value="ECO:0007669"/>
    <property type="project" value="TreeGrafter"/>
</dbReference>
<evidence type="ECO:0000256" key="6">
    <source>
        <dbReference type="ARBA" id="ARBA00023136"/>
    </source>
</evidence>